<feature type="region of interest" description="Disordered" evidence="10">
    <location>
        <begin position="411"/>
        <end position="430"/>
    </location>
</feature>
<evidence type="ECO:0000256" key="10">
    <source>
        <dbReference type="SAM" id="MobiDB-lite"/>
    </source>
</evidence>
<evidence type="ECO:0000256" key="5">
    <source>
        <dbReference type="ARBA" id="ARBA00023001"/>
    </source>
</evidence>
<keyword evidence="7 9" id="KW-0326">Glycosidase</keyword>
<keyword evidence="3 11" id="KW-0732">Signal</keyword>
<dbReference type="EC" id="3.2.1.-" evidence="9"/>
<dbReference type="PANTHER" id="PTHR33753">
    <property type="entry name" value="1,4-BETA-D-GLUCAN CELLOBIOHYDROLASE B"/>
    <property type="match status" value="1"/>
</dbReference>
<keyword evidence="13" id="KW-1185">Reference proteome</keyword>
<sequence length="454" mass="48989">MMRRLLVPAVLALLVEAQKAGQVIPEVHPTLSWKRCSRDDATGAAACATVAGKVVVDAEKRWVRAADGFANCYTGNSWDAGRCPTNDACTAACVIEGVDAAGLRDQFGVVAGGDRLSQRRVTQHAFGTNSDSRVFLLEAGEERYQTFTLLGNELAFDVDLSAVQCSVNSALYFVAMDADGGKARHPTNKAGARYGTGYCDASCPRTNKFVGGKANVEGWSVLDDNNGEGSFGACCSEFDVWNSNAHSFSMIAKPCVDVDYEVCSHGDCNALDPRNPQHGQLLCDRTGCDYNPYRLGNTTFYGKGKTVNTDKKITVVTRFEEDEVTQFFIQDGKRIEAPKPNHPGFPDESGISAGHCAALPPNFGDPEHFGQVGGYARHNEALRRPMVLALSISKDHWANNLWLDSVYPPQRDGPGAERGPCPANQGGPGLPWVEVDDSRVAWSNIRFGPIGTTV</sequence>
<keyword evidence="4 9" id="KW-0378">Hydrolase</keyword>
<dbReference type="GeneID" id="28865169"/>
<organism evidence="12 13">
    <name type="scientific">Colletotrichum higginsianum (strain IMI 349063)</name>
    <name type="common">Crucifer anthracnose fungus</name>
    <dbReference type="NCBI Taxonomy" id="759273"/>
    <lineage>
        <taxon>Eukaryota</taxon>
        <taxon>Fungi</taxon>
        <taxon>Dikarya</taxon>
        <taxon>Ascomycota</taxon>
        <taxon>Pezizomycotina</taxon>
        <taxon>Sordariomycetes</taxon>
        <taxon>Hypocreomycetidae</taxon>
        <taxon>Glomerellales</taxon>
        <taxon>Glomerellaceae</taxon>
        <taxon>Colletotrichum</taxon>
        <taxon>Colletotrichum destructivum species complex</taxon>
    </lineage>
</organism>
<dbReference type="VEuPathDB" id="FungiDB:CH63R_06087"/>
<keyword evidence="6" id="KW-0119">Carbohydrate metabolism</keyword>
<evidence type="ECO:0000256" key="4">
    <source>
        <dbReference type="ARBA" id="ARBA00022801"/>
    </source>
</evidence>
<dbReference type="Proteomes" id="UP000092177">
    <property type="component" value="Chromosome 4"/>
</dbReference>
<evidence type="ECO:0000256" key="6">
    <source>
        <dbReference type="ARBA" id="ARBA00023277"/>
    </source>
</evidence>
<dbReference type="InterPro" id="IPR001722">
    <property type="entry name" value="Glyco_hydro_7"/>
</dbReference>
<evidence type="ECO:0000256" key="1">
    <source>
        <dbReference type="ARBA" id="ARBA00001641"/>
    </source>
</evidence>
<comment type="caution">
    <text evidence="12">The sequence shown here is derived from an EMBL/GenBank/DDBJ whole genome shotgun (WGS) entry which is preliminary data.</text>
</comment>
<feature type="signal peptide" evidence="11">
    <location>
        <begin position="1"/>
        <end position="17"/>
    </location>
</feature>
<name>A0A1B7YED7_COLHI</name>
<dbReference type="GO" id="GO:0016162">
    <property type="term" value="F:cellulose 1,4-beta-cellobiosidase activity"/>
    <property type="evidence" value="ECO:0007669"/>
    <property type="project" value="UniProtKB-EC"/>
</dbReference>
<dbReference type="SUPFAM" id="SSF49899">
    <property type="entry name" value="Concanavalin A-like lectins/glucanases"/>
    <property type="match status" value="1"/>
</dbReference>
<evidence type="ECO:0000256" key="7">
    <source>
        <dbReference type="ARBA" id="ARBA00023295"/>
    </source>
</evidence>
<dbReference type="KEGG" id="chig:CH63R_06087"/>
<evidence type="ECO:0000256" key="8">
    <source>
        <dbReference type="ARBA" id="ARBA00023326"/>
    </source>
</evidence>
<proteinExistence type="inferred from homology"/>
<reference evidence="13" key="1">
    <citation type="journal article" date="2017" name="BMC Genomics">
        <title>Gapless genome assembly of Colletotrichum higginsianum reveals chromosome structure and association of transposable elements with secondary metabolite gene clusters.</title>
        <authorList>
            <person name="Dallery J.-F."/>
            <person name="Lapalu N."/>
            <person name="Zampounis A."/>
            <person name="Pigne S."/>
            <person name="Luyten I."/>
            <person name="Amselem J."/>
            <person name="Wittenberg A.H.J."/>
            <person name="Zhou S."/>
            <person name="de Queiroz M.V."/>
            <person name="Robin G.P."/>
            <person name="Auger A."/>
            <person name="Hainaut M."/>
            <person name="Henrissat B."/>
            <person name="Kim K.-T."/>
            <person name="Lee Y.-H."/>
            <person name="Lespinet O."/>
            <person name="Schwartz D.C."/>
            <person name="Thon M.R."/>
            <person name="O'Connell R.J."/>
        </authorList>
    </citation>
    <scope>NUCLEOTIDE SEQUENCE [LARGE SCALE GENOMIC DNA]</scope>
    <source>
        <strain evidence="13">IMI 349063</strain>
    </source>
</reference>
<evidence type="ECO:0000256" key="11">
    <source>
        <dbReference type="SAM" id="SignalP"/>
    </source>
</evidence>
<evidence type="ECO:0000256" key="9">
    <source>
        <dbReference type="RuleBase" id="RU361164"/>
    </source>
</evidence>
<gene>
    <name evidence="12" type="ORF">CH63R_06087</name>
</gene>
<dbReference type="InterPro" id="IPR013320">
    <property type="entry name" value="ConA-like_dom_sf"/>
</dbReference>
<comment type="catalytic activity">
    <reaction evidence="1">
        <text>Hydrolysis of (1-&gt;4)-beta-D-glucosidic linkages in cellulose and cellotetraose, releasing cellobiose from the non-reducing ends of the chains.</text>
        <dbReference type="EC" id="3.2.1.91"/>
    </reaction>
</comment>
<evidence type="ECO:0000256" key="2">
    <source>
        <dbReference type="ARBA" id="ARBA00006044"/>
    </source>
</evidence>
<dbReference type="GO" id="GO:0030245">
    <property type="term" value="P:cellulose catabolic process"/>
    <property type="evidence" value="ECO:0007669"/>
    <property type="project" value="UniProtKB-KW"/>
</dbReference>
<protein>
    <recommendedName>
        <fullName evidence="9">Glucanase</fullName>
        <ecNumber evidence="9">3.2.1.-</ecNumber>
    </recommendedName>
</protein>
<dbReference type="PRINTS" id="PR00734">
    <property type="entry name" value="GLHYDRLASE7"/>
</dbReference>
<dbReference type="PANTHER" id="PTHR33753:SF2">
    <property type="entry name" value="GLYCOSIDE HYDROLASE FAMILY 7 PROTEIN"/>
    <property type="match status" value="1"/>
</dbReference>
<dbReference type="RefSeq" id="XP_018158912.1">
    <property type="nucleotide sequence ID" value="XM_018301062.1"/>
</dbReference>
<dbReference type="Pfam" id="PF00840">
    <property type="entry name" value="Glyco_hydro_7"/>
    <property type="match status" value="1"/>
</dbReference>
<evidence type="ECO:0000256" key="3">
    <source>
        <dbReference type="ARBA" id="ARBA00022729"/>
    </source>
</evidence>
<evidence type="ECO:0000313" key="13">
    <source>
        <dbReference type="Proteomes" id="UP000092177"/>
    </source>
</evidence>
<dbReference type="AlphaFoldDB" id="A0A1B7YED7"/>
<dbReference type="CDD" id="cd07999">
    <property type="entry name" value="GH7_CBH_EG"/>
    <property type="match status" value="1"/>
</dbReference>
<feature type="chain" id="PRO_5008601587" description="Glucanase" evidence="11">
    <location>
        <begin position="18"/>
        <end position="454"/>
    </location>
</feature>
<keyword evidence="5 9" id="KW-0136">Cellulose degradation</keyword>
<keyword evidence="8 9" id="KW-0624">Polysaccharide degradation</keyword>
<accession>A0A1B7YED7</accession>
<dbReference type="InterPro" id="IPR037019">
    <property type="entry name" value="Glyco_hydro_7_sf"/>
</dbReference>
<dbReference type="EMBL" id="LTAN01000004">
    <property type="protein sequence ID" value="OBR10395.1"/>
    <property type="molecule type" value="Genomic_DNA"/>
</dbReference>
<comment type="similarity">
    <text evidence="2 9">Belongs to the glycosyl hydrolase 7 (cellulase C) family.</text>
</comment>
<dbReference type="OrthoDB" id="4563100at2759"/>
<evidence type="ECO:0000313" key="12">
    <source>
        <dbReference type="EMBL" id="OBR10395.1"/>
    </source>
</evidence>
<dbReference type="Gene3D" id="2.70.100.10">
    <property type="entry name" value="Glycoside hydrolase, family 7, domain"/>
    <property type="match status" value="1"/>
</dbReference>